<gene>
    <name evidence="2" type="ORF">PS925_03495</name>
</gene>
<evidence type="ECO:0000313" key="3">
    <source>
        <dbReference type="Proteomes" id="UP000412311"/>
    </source>
</evidence>
<evidence type="ECO:0000313" key="2">
    <source>
        <dbReference type="EMBL" id="VVQ11344.1"/>
    </source>
</evidence>
<keyword evidence="1" id="KW-0732">Signal</keyword>
<reference evidence="2 3" key="1">
    <citation type="submission" date="2019-09" db="EMBL/GenBank/DDBJ databases">
        <authorList>
            <person name="Chandra G."/>
            <person name="Truman W A."/>
        </authorList>
    </citation>
    <scope>NUCLEOTIDE SEQUENCE [LARGE SCALE GENOMIC DNA]</scope>
    <source>
        <strain evidence="2">PS925</strain>
    </source>
</reference>
<sequence precursor="true">MQPYAITCVLLACISFFASATEPPITKGMPFLGARKALIKQGWIPDPTDETAPDGAMKTLRNIGLLEVERCTEGVQYCEFNHKKNDACLVVSTIGGKVKDMRVDAWNTSLPR</sequence>
<proteinExistence type="predicted"/>
<evidence type="ECO:0000256" key="1">
    <source>
        <dbReference type="SAM" id="SignalP"/>
    </source>
</evidence>
<dbReference type="AlphaFoldDB" id="A0A5E7UUQ4"/>
<dbReference type="Proteomes" id="UP000412311">
    <property type="component" value="Unassembled WGS sequence"/>
</dbReference>
<name>A0A5E7UUQ4_PSEFL</name>
<feature type="signal peptide" evidence="1">
    <location>
        <begin position="1"/>
        <end position="20"/>
    </location>
</feature>
<organism evidence="2 3">
    <name type="scientific">Pseudomonas fluorescens</name>
    <dbReference type="NCBI Taxonomy" id="294"/>
    <lineage>
        <taxon>Bacteria</taxon>
        <taxon>Pseudomonadati</taxon>
        <taxon>Pseudomonadota</taxon>
        <taxon>Gammaproteobacteria</taxon>
        <taxon>Pseudomonadales</taxon>
        <taxon>Pseudomonadaceae</taxon>
        <taxon>Pseudomonas</taxon>
    </lineage>
</organism>
<protein>
    <submittedName>
        <fullName evidence="2">Uncharacterized protein</fullName>
    </submittedName>
</protein>
<dbReference type="EMBL" id="CABVJG010000010">
    <property type="protein sequence ID" value="VVQ11344.1"/>
    <property type="molecule type" value="Genomic_DNA"/>
</dbReference>
<accession>A0A5E7UUQ4</accession>
<feature type="chain" id="PRO_5023130213" evidence="1">
    <location>
        <begin position="21"/>
        <end position="112"/>
    </location>
</feature>